<dbReference type="EMBL" id="BART01034508">
    <property type="protein sequence ID" value="GAH17708.1"/>
    <property type="molecule type" value="Genomic_DNA"/>
</dbReference>
<gene>
    <name evidence="1" type="ORF">S01H4_58959</name>
</gene>
<name>X1FAC0_9ZZZZ</name>
<sequence length="168" mass="18983">LGISSWLQTAADRSVVWDSLIISITNPFDQRTNVNTNATGIIVSAIYSYDSTPFDGTILLSNNTFQFSTVHRQYYTATSAFGDSYGITVIEVNDQTWCIWDQIEVVSIMTNMTYLDPTEYVRVQVELRYDFDDAPVTSGNFSLKFEELVHLADFLGIEIQSRDAVVCF</sequence>
<dbReference type="AlphaFoldDB" id="X1FAC0"/>
<organism evidence="1">
    <name type="scientific">marine sediment metagenome</name>
    <dbReference type="NCBI Taxonomy" id="412755"/>
    <lineage>
        <taxon>unclassified sequences</taxon>
        <taxon>metagenomes</taxon>
        <taxon>ecological metagenomes</taxon>
    </lineage>
</organism>
<protein>
    <submittedName>
        <fullName evidence="1">Uncharacterized protein</fullName>
    </submittedName>
</protein>
<feature type="non-terminal residue" evidence="1">
    <location>
        <position position="1"/>
    </location>
</feature>
<accession>X1FAC0</accession>
<evidence type="ECO:0000313" key="1">
    <source>
        <dbReference type="EMBL" id="GAH17708.1"/>
    </source>
</evidence>
<comment type="caution">
    <text evidence="1">The sequence shown here is derived from an EMBL/GenBank/DDBJ whole genome shotgun (WGS) entry which is preliminary data.</text>
</comment>
<reference evidence="1" key="1">
    <citation type="journal article" date="2014" name="Front. Microbiol.">
        <title>High frequency of phylogenetically diverse reductive dehalogenase-homologous genes in deep subseafloor sedimentary metagenomes.</title>
        <authorList>
            <person name="Kawai M."/>
            <person name="Futagami T."/>
            <person name="Toyoda A."/>
            <person name="Takaki Y."/>
            <person name="Nishi S."/>
            <person name="Hori S."/>
            <person name="Arai W."/>
            <person name="Tsubouchi T."/>
            <person name="Morono Y."/>
            <person name="Uchiyama I."/>
            <person name="Ito T."/>
            <person name="Fujiyama A."/>
            <person name="Inagaki F."/>
            <person name="Takami H."/>
        </authorList>
    </citation>
    <scope>NUCLEOTIDE SEQUENCE</scope>
    <source>
        <strain evidence="1">Expedition CK06-06</strain>
    </source>
</reference>
<proteinExistence type="predicted"/>